<accession>A0A0R3S608</accession>
<dbReference type="Proteomes" id="UP000050640">
    <property type="component" value="Unplaced"/>
</dbReference>
<organism evidence="1 2">
    <name type="scientific">Elaeophora elaphi</name>
    <dbReference type="NCBI Taxonomy" id="1147741"/>
    <lineage>
        <taxon>Eukaryota</taxon>
        <taxon>Metazoa</taxon>
        <taxon>Ecdysozoa</taxon>
        <taxon>Nematoda</taxon>
        <taxon>Chromadorea</taxon>
        <taxon>Rhabditida</taxon>
        <taxon>Spirurina</taxon>
        <taxon>Spiruromorpha</taxon>
        <taxon>Filarioidea</taxon>
        <taxon>Onchocercidae</taxon>
        <taxon>Elaeophora</taxon>
    </lineage>
</organism>
<dbReference type="AlphaFoldDB" id="A0A0R3S608"/>
<dbReference type="WBParaSite" id="EEL_0001023001-mRNA-1">
    <property type="protein sequence ID" value="EEL_0001023001-mRNA-1"/>
    <property type="gene ID" value="EEL_0001023001"/>
</dbReference>
<evidence type="ECO:0000313" key="2">
    <source>
        <dbReference type="WBParaSite" id="EEL_0001023001-mRNA-1"/>
    </source>
</evidence>
<reference evidence="2" key="1">
    <citation type="submission" date="2017-02" db="UniProtKB">
        <authorList>
            <consortium name="WormBaseParasite"/>
        </authorList>
    </citation>
    <scope>IDENTIFICATION</scope>
</reference>
<protein>
    <submittedName>
        <fullName evidence="2">Uncharacterized protein</fullName>
    </submittedName>
</protein>
<keyword evidence="1" id="KW-1185">Reference proteome</keyword>
<sequence length="205" mass="23364">MKKENERPLIGASNGCRKEGYLRGSEVQMKNHIQPPPLSTNTEIFDNRLFTRKRLPVCYGSLSRCRNQQELISDIGGVSGIGGINRTLVTNPYNWLKMSSIGRVRSRRSSLVEWTQHMRLESVGILIANILKIYYTVSVQVKQVCQYLHANCGTPQNNQSIGNEKDESAEILGQLAEYIKIERDRGRERSEEKLVRTAKAMQRII</sequence>
<evidence type="ECO:0000313" key="1">
    <source>
        <dbReference type="Proteomes" id="UP000050640"/>
    </source>
</evidence>
<proteinExistence type="predicted"/>
<name>A0A0R3S608_9BILA</name>